<organism evidence="1 2">
    <name type="scientific">Spirodela intermedia</name>
    <name type="common">Intermediate duckweed</name>
    <dbReference type="NCBI Taxonomy" id="51605"/>
    <lineage>
        <taxon>Eukaryota</taxon>
        <taxon>Viridiplantae</taxon>
        <taxon>Streptophyta</taxon>
        <taxon>Embryophyta</taxon>
        <taxon>Tracheophyta</taxon>
        <taxon>Spermatophyta</taxon>
        <taxon>Magnoliopsida</taxon>
        <taxon>Liliopsida</taxon>
        <taxon>Araceae</taxon>
        <taxon>Lemnoideae</taxon>
        <taxon>Spirodela</taxon>
    </lineage>
</organism>
<protein>
    <submittedName>
        <fullName evidence="1">Uncharacterized protein</fullName>
    </submittedName>
</protein>
<reference evidence="1" key="1">
    <citation type="submission" date="2020-02" db="EMBL/GenBank/DDBJ databases">
        <authorList>
            <person name="Scholz U."/>
            <person name="Mascher M."/>
            <person name="Fiebig A."/>
        </authorList>
    </citation>
    <scope>NUCLEOTIDE SEQUENCE</scope>
</reference>
<sequence length="31" mass="3838">MLLPIHQPMLNHVRNLLQPQQLHHHIYKHHI</sequence>
<evidence type="ECO:0000313" key="1">
    <source>
        <dbReference type="EMBL" id="CAA7405527.1"/>
    </source>
</evidence>
<dbReference type="EMBL" id="LR746274">
    <property type="protein sequence ID" value="CAA7405527.1"/>
    <property type="molecule type" value="Genomic_DNA"/>
</dbReference>
<gene>
    <name evidence="1" type="ORF">SI8410_11016205</name>
</gene>
<accession>A0A7I8L652</accession>
<keyword evidence="2" id="KW-1185">Reference proteome</keyword>
<evidence type="ECO:0000313" key="2">
    <source>
        <dbReference type="Proteomes" id="UP000663760"/>
    </source>
</evidence>
<dbReference type="AlphaFoldDB" id="A0A7I8L652"/>
<dbReference type="Proteomes" id="UP000663760">
    <property type="component" value="Chromosome 11"/>
</dbReference>
<name>A0A7I8L652_SPIIN</name>
<proteinExistence type="predicted"/>